<protein>
    <submittedName>
        <fullName evidence="2">Uncharacterized protein</fullName>
    </submittedName>
</protein>
<evidence type="ECO:0000313" key="3">
    <source>
        <dbReference type="Proteomes" id="UP001501000"/>
    </source>
</evidence>
<keyword evidence="3" id="KW-1185">Reference proteome</keyword>
<dbReference type="Proteomes" id="UP001501000">
    <property type="component" value="Unassembled WGS sequence"/>
</dbReference>
<name>A0ABP7LMF2_9ACTN</name>
<comment type="caution">
    <text evidence="2">The sequence shown here is derived from an EMBL/GenBank/DDBJ whole genome shotgun (WGS) entry which is preliminary data.</text>
</comment>
<reference evidence="3" key="1">
    <citation type="journal article" date="2019" name="Int. J. Syst. Evol. Microbiol.">
        <title>The Global Catalogue of Microorganisms (GCM) 10K type strain sequencing project: providing services to taxonomists for standard genome sequencing and annotation.</title>
        <authorList>
            <consortium name="The Broad Institute Genomics Platform"/>
            <consortium name="The Broad Institute Genome Sequencing Center for Infectious Disease"/>
            <person name="Wu L."/>
            <person name="Ma J."/>
        </authorList>
    </citation>
    <scope>NUCLEOTIDE SEQUENCE [LARGE SCALE GENOMIC DNA]</scope>
    <source>
        <strain evidence="3">JCM 16956</strain>
    </source>
</reference>
<proteinExistence type="predicted"/>
<evidence type="ECO:0000256" key="1">
    <source>
        <dbReference type="SAM" id="MobiDB-lite"/>
    </source>
</evidence>
<evidence type="ECO:0000313" key="2">
    <source>
        <dbReference type="EMBL" id="GAA3904808.1"/>
    </source>
</evidence>
<dbReference type="EMBL" id="BAABAJ010000003">
    <property type="protein sequence ID" value="GAA3904808.1"/>
    <property type="molecule type" value="Genomic_DNA"/>
</dbReference>
<feature type="compositionally biased region" description="Low complexity" evidence="1">
    <location>
        <begin position="178"/>
        <end position="193"/>
    </location>
</feature>
<gene>
    <name evidence="2" type="ORF">GCM10022244_13720</name>
</gene>
<accession>A0ABP7LMF2</accession>
<sequence length="193" mass="20760">MAQRLQGVERLGRRCQAEQQENLAAVRRGIRGAVLACPLSAEVGTWSVVSRTGPSHHPVRRTAAPGGLLLVGVRPLGRITATARRLSGENLHLQRAAAEIGLADPDPGDIPWIRQRLIDAAHHSEQLIDSLLLLATTDQGLEHRNPYPWNRPRRASRPTSPGKRTNAASPSPPPNPPSWTATPCSSPTSSATC</sequence>
<organism evidence="2 3">
    <name type="scientific">Streptomyces gulbargensis</name>
    <dbReference type="NCBI Taxonomy" id="364901"/>
    <lineage>
        <taxon>Bacteria</taxon>
        <taxon>Bacillati</taxon>
        <taxon>Actinomycetota</taxon>
        <taxon>Actinomycetes</taxon>
        <taxon>Kitasatosporales</taxon>
        <taxon>Streptomycetaceae</taxon>
        <taxon>Streptomyces</taxon>
    </lineage>
</organism>
<feature type="region of interest" description="Disordered" evidence="1">
    <location>
        <begin position="142"/>
        <end position="193"/>
    </location>
</feature>